<accession>A0ABS5C5M9</accession>
<feature type="region of interest" description="Disordered" evidence="4">
    <location>
        <begin position="314"/>
        <end position="348"/>
    </location>
</feature>
<dbReference type="RefSeq" id="WP_210663105.1">
    <property type="nucleotide sequence ID" value="NZ_JAGKQQ010000002.1"/>
</dbReference>
<evidence type="ECO:0000256" key="3">
    <source>
        <dbReference type="PROSITE-ProRule" id="PRU10141"/>
    </source>
</evidence>
<dbReference type="GO" id="GO:0016301">
    <property type="term" value="F:kinase activity"/>
    <property type="evidence" value="ECO:0007669"/>
    <property type="project" value="UniProtKB-KW"/>
</dbReference>
<dbReference type="EMBL" id="JAGKQQ010000002">
    <property type="protein sequence ID" value="MBP3960755.1"/>
    <property type="molecule type" value="Genomic_DNA"/>
</dbReference>
<dbReference type="Pfam" id="PF00069">
    <property type="entry name" value="Pkinase"/>
    <property type="match status" value="1"/>
</dbReference>
<gene>
    <name evidence="6" type="ORF">J8F10_36500</name>
</gene>
<dbReference type="SUPFAM" id="SSF56112">
    <property type="entry name" value="Protein kinase-like (PK-like)"/>
    <property type="match status" value="1"/>
</dbReference>
<dbReference type="InterPro" id="IPR006553">
    <property type="entry name" value="Leu-rich_rpt_Cys-con_subtyp"/>
</dbReference>
<evidence type="ECO:0000256" key="4">
    <source>
        <dbReference type="SAM" id="MobiDB-lite"/>
    </source>
</evidence>
<dbReference type="CDD" id="cd14014">
    <property type="entry name" value="STKc_PknB_like"/>
    <property type="match status" value="1"/>
</dbReference>
<dbReference type="PROSITE" id="PS00107">
    <property type="entry name" value="PROTEIN_KINASE_ATP"/>
    <property type="match status" value="1"/>
</dbReference>
<evidence type="ECO:0000259" key="5">
    <source>
        <dbReference type="PROSITE" id="PS50011"/>
    </source>
</evidence>
<evidence type="ECO:0000313" key="7">
    <source>
        <dbReference type="Proteomes" id="UP000676565"/>
    </source>
</evidence>
<dbReference type="Proteomes" id="UP000676565">
    <property type="component" value="Unassembled WGS sequence"/>
</dbReference>
<dbReference type="InterPro" id="IPR008271">
    <property type="entry name" value="Ser/Thr_kinase_AS"/>
</dbReference>
<feature type="domain" description="Protein kinase" evidence="5">
    <location>
        <begin position="42"/>
        <end position="308"/>
    </location>
</feature>
<feature type="compositionally biased region" description="Low complexity" evidence="4">
    <location>
        <begin position="337"/>
        <end position="348"/>
    </location>
</feature>
<dbReference type="PROSITE" id="PS00108">
    <property type="entry name" value="PROTEIN_KINASE_ST"/>
    <property type="match status" value="1"/>
</dbReference>
<feature type="binding site" evidence="3">
    <location>
        <position position="70"/>
    </location>
    <ligand>
        <name>ATP</name>
        <dbReference type="ChEBI" id="CHEBI:30616"/>
    </ligand>
</feature>
<dbReference type="InterPro" id="IPR032675">
    <property type="entry name" value="LRR_dom_sf"/>
</dbReference>
<dbReference type="InterPro" id="IPR011009">
    <property type="entry name" value="Kinase-like_dom_sf"/>
</dbReference>
<dbReference type="PANTHER" id="PTHR44329">
    <property type="entry name" value="SERINE/THREONINE-PROTEIN KINASE TNNI3K-RELATED"/>
    <property type="match status" value="1"/>
</dbReference>
<feature type="region of interest" description="Disordered" evidence="4">
    <location>
        <begin position="1"/>
        <end position="32"/>
    </location>
</feature>
<dbReference type="Gene3D" id="3.80.10.10">
    <property type="entry name" value="Ribonuclease Inhibitor"/>
    <property type="match status" value="1"/>
</dbReference>
<proteinExistence type="predicted"/>
<evidence type="ECO:0000256" key="1">
    <source>
        <dbReference type="ARBA" id="ARBA00022741"/>
    </source>
</evidence>
<reference evidence="6 7" key="1">
    <citation type="submission" date="2021-04" db="EMBL/GenBank/DDBJ databases">
        <authorList>
            <person name="Ivanova A."/>
        </authorList>
    </citation>
    <scope>NUCLEOTIDE SEQUENCE [LARGE SCALE GENOMIC DNA]</scope>
    <source>
        <strain evidence="6 7">G18</strain>
    </source>
</reference>
<evidence type="ECO:0000313" key="6">
    <source>
        <dbReference type="EMBL" id="MBP3960755.1"/>
    </source>
</evidence>
<keyword evidence="6" id="KW-0418">Kinase</keyword>
<dbReference type="SMART" id="SM00367">
    <property type="entry name" value="LRR_CC"/>
    <property type="match status" value="3"/>
</dbReference>
<dbReference type="PROSITE" id="PS50011">
    <property type="entry name" value="PROTEIN_KINASE_DOM"/>
    <property type="match status" value="1"/>
</dbReference>
<dbReference type="SMART" id="SM00220">
    <property type="entry name" value="S_TKc"/>
    <property type="match status" value="1"/>
</dbReference>
<evidence type="ECO:0000256" key="2">
    <source>
        <dbReference type="ARBA" id="ARBA00022840"/>
    </source>
</evidence>
<dbReference type="Gene3D" id="1.10.510.10">
    <property type="entry name" value="Transferase(Phosphotransferase) domain 1"/>
    <property type="match status" value="1"/>
</dbReference>
<dbReference type="InterPro" id="IPR051681">
    <property type="entry name" value="Ser/Thr_Kinases-Pseudokinases"/>
</dbReference>
<protein>
    <submittedName>
        <fullName evidence="6">Protein kinase</fullName>
    </submittedName>
</protein>
<keyword evidence="6" id="KW-0808">Transferase</keyword>
<dbReference type="PANTHER" id="PTHR44329:SF298">
    <property type="entry name" value="MIXED LINEAGE KINASE DOMAIN-LIKE PROTEIN"/>
    <property type="match status" value="1"/>
</dbReference>
<dbReference type="InterPro" id="IPR000719">
    <property type="entry name" value="Prot_kinase_dom"/>
</dbReference>
<keyword evidence="1 3" id="KW-0547">Nucleotide-binding</keyword>
<keyword evidence="2 3" id="KW-0067">ATP-binding</keyword>
<sequence>MSDTGDRPPTENAPGPAPLEIPQPEARSRFAPGDPLPNLEMWVLERWLGGGGFGEVWLARHERKGTAAVKFCTDPTARHQLVTHERTVVARVMKHGDHPNIVPLLECNLSGDIPWLMYEFVEGGTLAEAVAEWSTLPPPRRLGRTVRVLHVIAGALAKFHQLAPPLVHRDLKPQNVLMSRGVPRITDFGIGGVAAEAAQSERPDANTSILARVPTMLRAMGSSRYAPQEQLFGSPPNPRDDVFAIGVLAYQMMLSDLTAIPGPDAAAELRALKIPVELASLIVRSVAFDPERRPKDAVEWEAKLAAVLQKKTVARRAPTQPPDVSRDTPTEELDILSESGSSSGTSGSVVTQMLDVPARGRWYSRPADKSAVEWQIVATTPAEVRIAPGELYRFSIKSTATEKDVAALAVLGGLRALYYLNLSYCAGVTDSGLTRLKDFTHLRQLFLRACPNITDAGLVHLHGLAQLRTLELTDCPKLTTVAIDAVQKALPKCKIQR</sequence>
<comment type="caution">
    <text evidence="6">The sequence shown here is derived from an EMBL/GenBank/DDBJ whole genome shotgun (WGS) entry which is preliminary data.</text>
</comment>
<organism evidence="6 7">
    <name type="scientific">Gemmata palustris</name>
    <dbReference type="NCBI Taxonomy" id="2822762"/>
    <lineage>
        <taxon>Bacteria</taxon>
        <taxon>Pseudomonadati</taxon>
        <taxon>Planctomycetota</taxon>
        <taxon>Planctomycetia</taxon>
        <taxon>Gemmatales</taxon>
        <taxon>Gemmataceae</taxon>
        <taxon>Gemmata</taxon>
    </lineage>
</organism>
<dbReference type="InterPro" id="IPR017441">
    <property type="entry name" value="Protein_kinase_ATP_BS"/>
</dbReference>
<name>A0ABS5C5M9_9BACT</name>
<dbReference type="SUPFAM" id="SSF52047">
    <property type="entry name" value="RNI-like"/>
    <property type="match status" value="1"/>
</dbReference>
<keyword evidence="7" id="KW-1185">Reference proteome</keyword>